<dbReference type="GO" id="GO:0071014">
    <property type="term" value="C:post-mRNA release spliceosomal complex"/>
    <property type="evidence" value="ECO:0007669"/>
    <property type="project" value="TreeGrafter"/>
</dbReference>
<comment type="similarity">
    <text evidence="1">Belongs to the CWC16 family.</text>
</comment>
<evidence type="ECO:0000256" key="1">
    <source>
        <dbReference type="ARBA" id="ARBA00005595"/>
    </source>
</evidence>
<dbReference type="EMBL" id="CAJHIA010000033">
    <property type="protein sequence ID" value="CAD6449379.1"/>
    <property type="molecule type" value="Genomic_DNA"/>
</dbReference>
<name>A0A8H2W4Q2_9HELO</name>
<dbReference type="PANTHER" id="PTHR12111:SF2">
    <property type="entry name" value="SPLICING FACTOR YJU2B-RELATED"/>
    <property type="match status" value="1"/>
</dbReference>
<dbReference type="Proteomes" id="UP000624404">
    <property type="component" value="Unassembled WGS sequence"/>
</dbReference>
<proteinExistence type="inferred from homology"/>
<accession>A0A8H2W4Q2</accession>
<reference evidence="3" key="1">
    <citation type="submission" date="2020-10" db="EMBL/GenBank/DDBJ databases">
        <authorList>
            <person name="Kusch S."/>
        </authorList>
    </citation>
    <scope>NUCLEOTIDE SEQUENCE</scope>
    <source>
        <strain evidence="3">SwB9</strain>
    </source>
</reference>
<gene>
    <name evidence="3" type="ORF">SCLTRI_LOCUS9173</name>
</gene>
<keyword evidence="4" id="KW-1185">Reference proteome</keyword>
<dbReference type="InterPro" id="IPR007590">
    <property type="entry name" value="Saf4/Yju2"/>
</dbReference>
<dbReference type="OrthoDB" id="360327at2759"/>
<dbReference type="PANTHER" id="PTHR12111">
    <property type="entry name" value="SPLICING FACTOR YJU2"/>
    <property type="match status" value="1"/>
</dbReference>
<dbReference type="GO" id="GO:0005684">
    <property type="term" value="C:U2-type spliceosomal complex"/>
    <property type="evidence" value="ECO:0007669"/>
    <property type="project" value="TreeGrafter"/>
</dbReference>
<comment type="caution">
    <text evidence="3">The sequence shown here is derived from an EMBL/GenBank/DDBJ whole genome shotgun (WGS) entry which is preliminary data.</text>
</comment>
<dbReference type="Pfam" id="PF04502">
    <property type="entry name" value="Saf4_Yju2"/>
    <property type="match status" value="1"/>
</dbReference>
<organism evidence="3 4">
    <name type="scientific">Sclerotinia trifoliorum</name>
    <dbReference type="NCBI Taxonomy" id="28548"/>
    <lineage>
        <taxon>Eukaryota</taxon>
        <taxon>Fungi</taxon>
        <taxon>Dikarya</taxon>
        <taxon>Ascomycota</taxon>
        <taxon>Pezizomycotina</taxon>
        <taxon>Leotiomycetes</taxon>
        <taxon>Helotiales</taxon>
        <taxon>Sclerotiniaceae</taxon>
        <taxon>Sclerotinia</taxon>
    </lineage>
</organism>
<feature type="region of interest" description="Disordered" evidence="2">
    <location>
        <begin position="246"/>
        <end position="269"/>
    </location>
</feature>
<dbReference type="GO" id="GO:0000398">
    <property type="term" value="P:mRNA splicing, via spliceosome"/>
    <property type="evidence" value="ECO:0007669"/>
    <property type="project" value="InterPro"/>
</dbReference>
<evidence type="ECO:0000313" key="4">
    <source>
        <dbReference type="Proteomes" id="UP000624404"/>
    </source>
</evidence>
<protein>
    <submittedName>
        <fullName evidence="3">08810fbc-9f13-41c8-94e4-bf6c3bbb79ba</fullName>
    </submittedName>
</protein>
<sequence>MQGFNMGRYVPPDQEGLMSGNQLHGKHALGARANKISQGILTVRFEMPYPIWCTHCPKPTIIGQGVRFNAEKKKVGNYFSTPIYSFRMKHITCGGWIEIRTDPKNTAYVITEGARKRDTGEDKVMEGDVKILSEDEREKLRNNAFATLEGKVEERERLVASKKRLEELQDLSNQWEDPYERNRKLRNTFREGRTRREKEAGVASALQDKMSLGLDLLPKHEEDAQKASFIEFGDNDSHASITKAISKPLFGNDNPPPKAERKGQKLSRRKQAEAIVAKHRKDVVAEIRGNTRAAIDPFLINNQPNGAKNTPKPLLVGIKRKRSIPGLEEAPSTRKVIGLVDYDSDD</sequence>
<dbReference type="AlphaFoldDB" id="A0A8H2W4Q2"/>
<evidence type="ECO:0000313" key="3">
    <source>
        <dbReference type="EMBL" id="CAD6449379.1"/>
    </source>
</evidence>
<evidence type="ECO:0000256" key="2">
    <source>
        <dbReference type="SAM" id="MobiDB-lite"/>
    </source>
</evidence>